<comment type="subcellular location">
    <subcellularLocation>
        <location evidence="1">Membrane</location>
        <topology evidence="1">Multi-pass membrane protein</topology>
    </subcellularLocation>
</comment>
<keyword evidence="9" id="KW-1185">Reference proteome</keyword>
<organism evidence="8 9">
    <name type="scientific">Trichococcus pasteurii</name>
    <dbReference type="NCBI Taxonomy" id="43064"/>
    <lineage>
        <taxon>Bacteria</taxon>
        <taxon>Bacillati</taxon>
        <taxon>Bacillota</taxon>
        <taxon>Bacilli</taxon>
        <taxon>Lactobacillales</taxon>
        <taxon>Carnobacteriaceae</taxon>
        <taxon>Trichococcus</taxon>
    </lineage>
</organism>
<evidence type="ECO:0000256" key="3">
    <source>
        <dbReference type="ARBA" id="ARBA00022692"/>
    </source>
</evidence>
<protein>
    <submittedName>
        <fullName evidence="8">Citrate transporter</fullName>
    </submittedName>
</protein>
<feature type="transmembrane region" description="Helical" evidence="6">
    <location>
        <begin position="311"/>
        <end position="336"/>
    </location>
</feature>
<evidence type="ECO:0000256" key="6">
    <source>
        <dbReference type="SAM" id="Phobius"/>
    </source>
</evidence>
<proteinExistence type="predicted"/>
<keyword evidence="2" id="KW-0813">Transport</keyword>
<evidence type="ECO:0000256" key="5">
    <source>
        <dbReference type="ARBA" id="ARBA00023136"/>
    </source>
</evidence>
<sequence>MILTFLAIAMITIFIVVLAKKKLSIFGALTLIPLIFGIIATFVNKVPLTDMFEWIKTGLFYSVNAETGKVSMGVISPAIVILFAVLYFGVMLNVGLFDPLCEFFIKKAKGDPLKVTVATVLTSLVVTMNGDTTTTIIICVAAFIELWKQMKMNLLYLAVIIVTPIGIFNQLPWGGPTIAASTAMGVEISTLFAALLPGLLVAAVYAVIMAYIIGLKERKRLNFDPKDAKDVSPETIQGMLNAIRDNEPELKRPKMWWFNLIMTLAILAMLIMDIAHGGILFMLGAAIALTANYRSSKLVTERLDALAADSLAPALATLAAGVFSGILTGSGMATALAEGITKIIPEALGTHMAPIYAIISAPAITFLPQDAFYFGIASVMAGVMGQFGITPDQAAVASMVGQAFRLISPVIPALYMLCEYTEINFVDFQKGYIKFAWPILFIYIIVYGITGVMPL</sequence>
<feature type="transmembrane region" description="Helical" evidence="6">
    <location>
        <begin position="29"/>
        <end position="49"/>
    </location>
</feature>
<dbReference type="EMBL" id="FWEY01000006">
    <property type="protein sequence ID" value="SLM52342.1"/>
    <property type="molecule type" value="Genomic_DNA"/>
</dbReference>
<feature type="transmembrane region" description="Helical" evidence="6">
    <location>
        <begin position="70"/>
        <end position="97"/>
    </location>
</feature>
<feature type="transmembrane region" description="Helical" evidence="6">
    <location>
        <begin position="154"/>
        <end position="171"/>
    </location>
</feature>
<evidence type="ECO:0000313" key="9">
    <source>
        <dbReference type="Proteomes" id="UP000195985"/>
    </source>
</evidence>
<evidence type="ECO:0000256" key="1">
    <source>
        <dbReference type="ARBA" id="ARBA00004141"/>
    </source>
</evidence>
<dbReference type="Proteomes" id="UP000195985">
    <property type="component" value="Unassembled WGS sequence"/>
</dbReference>
<keyword evidence="4 6" id="KW-1133">Transmembrane helix</keyword>
<keyword evidence="3 6" id="KW-0812">Transmembrane</keyword>
<gene>
    <name evidence="8" type="ORF">TPAS_2036</name>
</gene>
<evidence type="ECO:0000259" key="7">
    <source>
        <dbReference type="Pfam" id="PF03600"/>
    </source>
</evidence>
<feature type="transmembrane region" description="Helical" evidence="6">
    <location>
        <begin position="191"/>
        <end position="213"/>
    </location>
</feature>
<dbReference type="InterPro" id="IPR014738">
    <property type="entry name" value="Citrate_transporter"/>
</dbReference>
<feature type="transmembrane region" description="Helical" evidence="6">
    <location>
        <begin position="260"/>
        <end position="291"/>
    </location>
</feature>
<feature type="domain" description="Citrate transporter-like" evidence="7">
    <location>
        <begin position="12"/>
        <end position="401"/>
    </location>
</feature>
<reference evidence="9" key="1">
    <citation type="submission" date="2016-04" db="EMBL/GenBank/DDBJ databases">
        <authorList>
            <person name="Strepis N."/>
        </authorList>
    </citation>
    <scope>NUCLEOTIDE SEQUENCE [LARGE SCALE GENOMIC DNA]</scope>
</reference>
<dbReference type="InterPro" id="IPR004680">
    <property type="entry name" value="Cit_transptr-like_dom"/>
</dbReference>
<dbReference type="RefSeq" id="WP_245830720.1">
    <property type="nucleotide sequence ID" value="NZ_FONM01000005.1"/>
</dbReference>
<feature type="transmembrane region" description="Helical" evidence="6">
    <location>
        <begin position="117"/>
        <end position="147"/>
    </location>
</feature>
<name>A0A1W1IH41_9LACT</name>
<keyword evidence="5 6" id="KW-0472">Membrane</keyword>
<feature type="transmembrane region" description="Helical" evidence="6">
    <location>
        <begin position="435"/>
        <end position="453"/>
    </location>
</feature>
<dbReference type="Pfam" id="PF03600">
    <property type="entry name" value="CitMHS"/>
    <property type="match status" value="1"/>
</dbReference>
<evidence type="ECO:0000256" key="4">
    <source>
        <dbReference type="ARBA" id="ARBA00022989"/>
    </source>
</evidence>
<dbReference type="GO" id="GO:0016020">
    <property type="term" value="C:membrane"/>
    <property type="evidence" value="ECO:0007669"/>
    <property type="project" value="UniProtKB-SubCell"/>
</dbReference>
<accession>A0A1W1IH41</accession>
<feature type="transmembrane region" description="Helical" evidence="6">
    <location>
        <begin position="396"/>
        <end position="415"/>
    </location>
</feature>
<evidence type="ECO:0000256" key="2">
    <source>
        <dbReference type="ARBA" id="ARBA00022448"/>
    </source>
</evidence>
<dbReference type="NCBIfam" id="TIGR00784">
    <property type="entry name" value="citMHS"/>
    <property type="match status" value="1"/>
</dbReference>
<dbReference type="AlphaFoldDB" id="A0A1W1IH41"/>
<evidence type="ECO:0000313" key="8">
    <source>
        <dbReference type="EMBL" id="SLM52342.1"/>
    </source>
</evidence>
<feature type="transmembrane region" description="Helical" evidence="6">
    <location>
        <begin position="348"/>
        <end position="365"/>
    </location>
</feature>
<dbReference type="STRING" id="43064.SAMN04488086_105143"/>
<dbReference type="GO" id="GO:0015137">
    <property type="term" value="F:citrate transmembrane transporter activity"/>
    <property type="evidence" value="ECO:0007669"/>
    <property type="project" value="InterPro"/>
</dbReference>